<dbReference type="Gene3D" id="2.40.160.20">
    <property type="match status" value="1"/>
</dbReference>
<comment type="subcellular location">
    <subcellularLocation>
        <location evidence="1">Cell outer membrane</location>
    </subcellularLocation>
</comment>
<evidence type="ECO:0000259" key="6">
    <source>
        <dbReference type="Pfam" id="PF13505"/>
    </source>
</evidence>
<dbReference type="EMBL" id="JBHRTK010000030">
    <property type="protein sequence ID" value="MFC3208913.1"/>
    <property type="molecule type" value="Genomic_DNA"/>
</dbReference>
<evidence type="ECO:0000313" key="7">
    <source>
        <dbReference type="EMBL" id="MFC3208913.1"/>
    </source>
</evidence>
<dbReference type="InterPro" id="IPR051692">
    <property type="entry name" value="OMP-like"/>
</dbReference>
<dbReference type="PANTHER" id="PTHR34001:SF3">
    <property type="entry name" value="BLL7405 PROTEIN"/>
    <property type="match status" value="1"/>
</dbReference>
<keyword evidence="4" id="KW-0998">Cell outer membrane</keyword>
<dbReference type="InterPro" id="IPR011250">
    <property type="entry name" value="OMP/PagP_B-barrel"/>
</dbReference>
<keyword evidence="3" id="KW-0472">Membrane</keyword>
<comment type="similarity">
    <text evidence="5">Belongs to the Omp25/RopB family.</text>
</comment>
<protein>
    <submittedName>
        <fullName evidence="7">Outer membrane protein</fullName>
    </submittedName>
</protein>
<dbReference type="InterPro" id="IPR027385">
    <property type="entry name" value="Beta-barrel_OMP"/>
</dbReference>
<name>A0ABV7KJA5_9HYPH</name>
<reference evidence="8" key="1">
    <citation type="journal article" date="2019" name="Int. J. Syst. Evol. Microbiol.">
        <title>The Global Catalogue of Microorganisms (GCM) 10K type strain sequencing project: providing services to taxonomists for standard genome sequencing and annotation.</title>
        <authorList>
            <consortium name="The Broad Institute Genomics Platform"/>
            <consortium name="The Broad Institute Genome Sequencing Center for Infectious Disease"/>
            <person name="Wu L."/>
            <person name="Ma J."/>
        </authorList>
    </citation>
    <scope>NUCLEOTIDE SEQUENCE [LARGE SCALE GENOMIC DNA]</scope>
    <source>
        <strain evidence="8">KCTC 52165</strain>
    </source>
</reference>
<accession>A0ABV7KJA5</accession>
<evidence type="ECO:0000256" key="5">
    <source>
        <dbReference type="ARBA" id="ARBA00038306"/>
    </source>
</evidence>
<dbReference type="Proteomes" id="UP001595583">
    <property type="component" value="Unassembled WGS sequence"/>
</dbReference>
<evidence type="ECO:0000256" key="3">
    <source>
        <dbReference type="ARBA" id="ARBA00023136"/>
    </source>
</evidence>
<feature type="domain" description="Outer membrane protein beta-barrel" evidence="6">
    <location>
        <begin position="78"/>
        <end position="301"/>
    </location>
</feature>
<proteinExistence type="inferred from homology"/>
<sequence>MVQEPQELSPALRIIPLHYLPAGAGRRAFWEHRPRTSNHRQLSVANLLQTSMAKSINFLALVPGGNAMQIVTKAAIGALAFLGVSAAHAADEVAVTSPEYTWSGFYLGAHAGYGWGNADYSSGGLLGPAHVDEFVIFEDFRQDDGRGFIGGVQAGYNWQTGNLVYGFEADAAYANVTGGRILFTNVGTIDPDEKLRFLGTIRGRLGYSVGRFLPYVTAGMAVANYKLEESYSGSSNTHVGWAVGLGSELAVTEKVSLKLEYLYADFGKKNYDVRYLAGGYVVPLGFEPTLQTVRLGVNVRF</sequence>
<dbReference type="Pfam" id="PF13505">
    <property type="entry name" value="OMP_b-brl"/>
    <property type="match status" value="1"/>
</dbReference>
<comment type="caution">
    <text evidence="7">The sequence shown here is derived from an EMBL/GenBank/DDBJ whole genome shotgun (WGS) entry which is preliminary data.</text>
</comment>
<gene>
    <name evidence="7" type="ORF">ACFOHJ_22045</name>
</gene>
<dbReference type="RefSeq" id="WP_378224849.1">
    <property type="nucleotide sequence ID" value="NZ_JBHRTK010000030.1"/>
</dbReference>
<dbReference type="SUPFAM" id="SSF56925">
    <property type="entry name" value="OMPA-like"/>
    <property type="match status" value="1"/>
</dbReference>
<evidence type="ECO:0000256" key="2">
    <source>
        <dbReference type="ARBA" id="ARBA00022729"/>
    </source>
</evidence>
<dbReference type="PANTHER" id="PTHR34001">
    <property type="entry name" value="BLL7405 PROTEIN"/>
    <property type="match status" value="1"/>
</dbReference>
<keyword evidence="2" id="KW-0732">Signal</keyword>
<keyword evidence="8" id="KW-1185">Reference proteome</keyword>
<evidence type="ECO:0000313" key="8">
    <source>
        <dbReference type="Proteomes" id="UP001595583"/>
    </source>
</evidence>
<evidence type="ECO:0000256" key="1">
    <source>
        <dbReference type="ARBA" id="ARBA00004442"/>
    </source>
</evidence>
<organism evidence="7 8">
    <name type="scientific">Aquamicrobium soli</name>
    <dbReference type="NCBI Taxonomy" id="1811518"/>
    <lineage>
        <taxon>Bacteria</taxon>
        <taxon>Pseudomonadati</taxon>
        <taxon>Pseudomonadota</taxon>
        <taxon>Alphaproteobacteria</taxon>
        <taxon>Hyphomicrobiales</taxon>
        <taxon>Phyllobacteriaceae</taxon>
        <taxon>Aquamicrobium</taxon>
    </lineage>
</organism>
<evidence type="ECO:0000256" key="4">
    <source>
        <dbReference type="ARBA" id="ARBA00023237"/>
    </source>
</evidence>